<dbReference type="SUPFAM" id="SSF53850">
    <property type="entry name" value="Periplasmic binding protein-like II"/>
    <property type="match status" value="1"/>
</dbReference>
<name>A0A8J7YR86_9ARCH</name>
<evidence type="ECO:0000313" key="6">
    <source>
        <dbReference type="EMBL" id="MBX8643124.1"/>
    </source>
</evidence>
<dbReference type="Gene3D" id="3.40.190.10">
    <property type="entry name" value="Periplasmic binding protein-like II"/>
    <property type="match status" value="1"/>
</dbReference>
<gene>
    <name evidence="5" type="ORF">J9259_00085</name>
    <name evidence="6" type="ORF">KIY12_00100</name>
</gene>
<dbReference type="InterPro" id="IPR030678">
    <property type="entry name" value="Peptide/Ni-bd"/>
</dbReference>
<sequence length="597" mass="65242">MNKNSKIIVAVVVVIVLIIASAAAYDILSHKKTAVTPPPPPAPKPPSTIIVDAQTSPGDLDPGVASTTPDWGVIQQIYQTLVAYNGSSVTSYVGQLAYKWTHGPNYFNWTFYLRQNVTFSNGDPFNAYVEWYSIYRSMLMNQSESFILWQNFNDTSIGPSFLNSANFTSPTPSELAVMENTSLPIYVVNKYEIHFTVGSGYLGDSPYAYFLATMTTPVTAAVDPIYIDQHGGVVADQKNTWMVDHTMGTGFYVLQNWVPGSYIQLVKNPDYWAASLPASELNNALSPARSNVTIDFVAVAATAITNLESGTANILSFQFSPTAVSSLMSVKGITVQQLPAIYGSTQATWYVYMNTSAQYFSNEDVRAAIVHAINYTEIIQTAFGGYASEWVGPVPAGFPDYNPSNLSPYQYNLTLAKQEMSAAGYPNGLPGSFQFLYVQSTDLTSAADIIASNLKQIGINITLAGVSLTAYDGITYPGGNVSQYPLGLEYYSADYVSPDDYTQEIVVPGGSSWPPSDWNNATAYNLTYEAAATTNQTLALQLYANLTELMYYNYIDAWLAIPYTFAIYSSNLQGVVLNPMGSAAPNFVMYYNTEYLT</sequence>
<dbReference type="Proteomes" id="UP000716004">
    <property type="component" value="Unassembled WGS sequence"/>
</dbReference>
<protein>
    <submittedName>
        <fullName evidence="6">ABC transporter substrate-binding protein</fullName>
    </submittedName>
</protein>
<feature type="domain" description="Solute-binding protein family 5" evidence="4">
    <location>
        <begin position="92"/>
        <end position="510"/>
    </location>
</feature>
<dbReference type="AlphaFoldDB" id="A0A8J7YR86"/>
<accession>A0A8J7YR86</accession>
<dbReference type="Gene3D" id="3.10.105.10">
    <property type="entry name" value="Dipeptide-binding Protein, Domain 3"/>
    <property type="match status" value="1"/>
</dbReference>
<dbReference type="Pfam" id="PF00496">
    <property type="entry name" value="SBP_bac_5"/>
    <property type="match status" value="1"/>
</dbReference>
<dbReference type="EMBL" id="JAHEAC010000001">
    <property type="protein sequence ID" value="MBX8643124.1"/>
    <property type="molecule type" value="Genomic_DNA"/>
</dbReference>
<organism evidence="6 7">
    <name type="scientific">Candidatus Sysuiplasma superficiale</name>
    <dbReference type="NCBI Taxonomy" id="2823368"/>
    <lineage>
        <taxon>Archaea</taxon>
        <taxon>Methanobacteriati</taxon>
        <taxon>Thermoplasmatota</taxon>
        <taxon>Thermoplasmata</taxon>
        <taxon>Candidatus Sysuiplasmatales</taxon>
        <taxon>Candidatus Sysuiplasmataceae</taxon>
        <taxon>Candidatus Sysuiplasma</taxon>
    </lineage>
</organism>
<proteinExistence type="inferred from homology"/>
<comment type="caution">
    <text evidence="6">The sequence shown here is derived from an EMBL/GenBank/DDBJ whole genome shotgun (WGS) entry which is preliminary data.</text>
</comment>
<dbReference type="PANTHER" id="PTHR30290">
    <property type="entry name" value="PERIPLASMIC BINDING COMPONENT OF ABC TRANSPORTER"/>
    <property type="match status" value="1"/>
</dbReference>
<dbReference type="CDD" id="cd08512">
    <property type="entry name" value="PBP2_NikA_DppA_OppA_like_7"/>
    <property type="match status" value="1"/>
</dbReference>
<reference evidence="6" key="1">
    <citation type="submission" date="2021-05" db="EMBL/GenBank/DDBJ databases">
        <title>Genomic insights into ecological role and evolution of a novel Thermoplasmata order Candidatus Sysuiplasmatales.</title>
        <authorList>
            <person name="Yuan Y."/>
        </authorList>
    </citation>
    <scope>NUCLEOTIDE SEQUENCE</scope>
    <source>
        <strain evidence="6">TUT19-bin139</strain>
        <strain evidence="5">YP2-bin.285</strain>
    </source>
</reference>
<evidence type="ECO:0000259" key="4">
    <source>
        <dbReference type="Pfam" id="PF00496"/>
    </source>
</evidence>
<dbReference type="GO" id="GO:0043190">
    <property type="term" value="C:ATP-binding cassette (ABC) transporter complex"/>
    <property type="evidence" value="ECO:0007669"/>
    <property type="project" value="InterPro"/>
</dbReference>
<evidence type="ECO:0000313" key="5">
    <source>
        <dbReference type="EMBL" id="MBX8630913.1"/>
    </source>
</evidence>
<dbReference type="EMBL" id="JAGVSJ010000001">
    <property type="protein sequence ID" value="MBX8630913.1"/>
    <property type="molecule type" value="Genomic_DNA"/>
</dbReference>
<dbReference type="GO" id="GO:1904680">
    <property type="term" value="F:peptide transmembrane transporter activity"/>
    <property type="evidence" value="ECO:0007669"/>
    <property type="project" value="TreeGrafter"/>
</dbReference>
<dbReference type="PANTHER" id="PTHR30290:SF9">
    <property type="entry name" value="OLIGOPEPTIDE-BINDING PROTEIN APPA"/>
    <property type="match status" value="1"/>
</dbReference>
<evidence type="ECO:0000256" key="1">
    <source>
        <dbReference type="ARBA" id="ARBA00005695"/>
    </source>
</evidence>
<dbReference type="InterPro" id="IPR039424">
    <property type="entry name" value="SBP_5"/>
</dbReference>
<dbReference type="InterPro" id="IPR000914">
    <property type="entry name" value="SBP_5_dom"/>
</dbReference>
<comment type="similarity">
    <text evidence="1">Belongs to the bacterial solute-binding protein 5 family.</text>
</comment>
<evidence type="ECO:0000256" key="2">
    <source>
        <dbReference type="ARBA" id="ARBA00022448"/>
    </source>
</evidence>
<keyword evidence="3" id="KW-0732">Signal</keyword>
<evidence type="ECO:0000313" key="7">
    <source>
        <dbReference type="Proteomes" id="UP000750197"/>
    </source>
</evidence>
<dbReference type="GO" id="GO:0042597">
    <property type="term" value="C:periplasmic space"/>
    <property type="evidence" value="ECO:0007669"/>
    <property type="project" value="UniProtKB-ARBA"/>
</dbReference>
<dbReference type="Proteomes" id="UP000750197">
    <property type="component" value="Unassembled WGS sequence"/>
</dbReference>
<keyword evidence="2" id="KW-0813">Transport</keyword>
<dbReference type="GO" id="GO:0015833">
    <property type="term" value="P:peptide transport"/>
    <property type="evidence" value="ECO:0007669"/>
    <property type="project" value="TreeGrafter"/>
</dbReference>
<evidence type="ECO:0000256" key="3">
    <source>
        <dbReference type="ARBA" id="ARBA00022729"/>
    </source>
</evidence>
<dbReference type="PIRSF" id="PIRSF002741">
    <property type="entry name" value="MppA"/>
    <property type="match status" value="1"/>
</dbReference>